<dbReference type="OrthoDB" id="7066373at2"/>
<dbReference type="SUPFAM" id="SSF47413">
    <property type="entry name" value="lambda repressor-like DNA-binding domains"/>
    <property type="match status" value="1"/>
</dbReference>
<organism evidence="1 2">
    <name type="scientific">Gilliamella apis</name>
    <dbReference type="NCBI Taxonomy" id="1970738"/>
    <lineage>
        <taxon>Bacteria</taxon>
        <taxon>Pseudomonadati</taxon>
        <taxon>Pseudomonadota</taxon>
        <taxon>Gammaproteobacteria</taxon>
        <taxon>Orbales</taxon>
        <taxon>Orbaceae</taxon>
        <taxon>Gilliamella</taxon>
    </lineage>
</organism>
<accession>A0A2V4DP59</accession>
<reference evidence="1 2" key="1">
    <citation type="submission" date="2018-05" db="EMBL/GenBank/DDBJ databases">
        <title>Reference genomes for bee gut microbiota database.</title>
        <authorList>
            <person name="Ellegaard K.M."/>
        </authorList>
    </citation>
    <scope>NUCLEOTIDE SEQUENCE [LARGE SCALE GENOMIC DNA]</scope>
    <source>
        <strain evidence="1 2">ESL0172</strain>
    </source>
</reference>
<evidence type="ECO:0008006" key="3">
    <source>
        <dbReference type="Google" id="ProtNLM"/>
    </source>
</evidence>
<comment type="caution">
    <text evidence="1">The sequence shown here is derived from an EMBL/GenBank/DDBJ whole genome shotgun (WGS) entry which is preliminary data.</text>
</comment>
<dbReference type="InterPro" id="IPR015060">
    <property type="entry name" value="Aca2_YdiL-like"/>
</dbReference>
<protein>
    <recommendedName>
        <fullName evidence="3">DUF1870 domain-containing protein</fullName>
    </recommendedName>
</protein>
<dbReference type="InterPro" id="IPR027910">
    <property type="entry name" value="YdiL_sf"/>
</dbReference>
<dbReference type="AlphaFoldDB" id="A0A2V4DP59"/>
<sequence length="97" mass="11356">MTNIELKALRRLFFLDVADAATYIGKCSKRAWQYWESGSRKISDDVINIMNKLKEERTELLLLLQTDNLFSNLVYSRLIDSVKAELYSKGFIDKIIY</sequence>
<dbReference type="RefSeq" id="WP_110447859.1">
    <property type="nucleotide sequence ID" value="NZ_CP132381.1"/>
</dbReference>
<evidence type="ECO:0000313" key="2">
    <source>
        <dbReference type="Proteomes" id="UP000247673"/>
    </source>
</evidence>
<dbReference type="GO" id="GO:0003677">
    <property type="term" value="F:DNA binding"/>
    <property type="evidence" value="ECO:0007669"/>
    <property type="project" value="InterPro"/>
</dbReference>
<name>A0A2V4DP59_9GAMM</name>
<dbReference type="InterPro" id="IPR010982">
    <property type="entry name" value="Lambda_DNA-bd_dom_sf"/>
</dbReference>
<dbReference type="Gene3D" id="1.10.3100.10">
    <property type="entry name" value="Putative cytoplasmic protein"/>
    <property type="match status" value="1"/>
</dbReference>
<gene>
    <name evidence="1" type="ORF">DKK78_06435</name>
</gene>
<dbReference type="Proteomes" id="UP000247673">
    <property type="component" value="Unassembled WGS sequence"/>
</dbReference>
<keyword evidence="2" id="KW-1185">Reference proteome</keyword>
<evidence type="ECO:0000313" key="1">
    <source>
        <dbReference type="EMBL" id="PXY91945.1"/>
    </source>
</evidence>
<dbReference type="EMBL" id="QGLO01000004">
    <property type="protein sequence ID" value="PXY91945.1"/>
    <property type="molecule type" value="Genomic_DNA"/>
</dbReference>
<dbReference type="Pfam" id="PF08965">
    <property type="entry name" value="Aca2_YdiL"/>
    <property type="match status" value="1"/>
</dbReference>
<proteinExistence type="predicted"/>